<name>A0A915I9D9_ROMCU</name>
<dbReference type="WBParaSite" id="nRc.2.0.1.t10383-RA">
    <property type="protein sequence ID" value="nRc.2.0.1.t10383-RA"/>
    <property type="gene ID" value="nRc.2.0.1.g10383"/>
</dbReference>
<organism evidence="1 2">
    <name type="scientific">Romanomermis culicivorax</name>
    <name type="common">Nematode worm</name>
    <dbReference type="NCBI Taxonomy" id="13658"/>
    <lineage>
        <taxon>Eukaryota</taxon>
        <taxon>Metazoa</taxon>
        <taxon>Ecdysozoa</taxon>
        <taxon>Nematoda</taxon>
        <taxon>Enoplea</taxon>
        <taxon>Dorylaimia</taxon>
        <taxon>Mermithida</taxon>
        <taxon>Mermithoidea</taxon>
        <taxon>Mermithidae</taxon>
        <taxon>Romanomermis</taxon>
    </lineage>
</organism>
<protein>
    <submittedName>
        <fullName evidence="2">Uncharacterized protein</fullName>
    </submittedName>
</protein>
<evidence type="ECO:0000313" key="1">
    <source>
        <dbReference type="Proteomes" id="UP000887565"/>
    </source>
</evidence>
<reference evidence="2" key="1">
    <citation type="submission" date="2022-11" db="UniProtKB">
        <authorList>
            <consortium name="WormBaseParasite"/>
        </authorList>
    </citation>
    <scope>IDENTIFICATION</scope>
</reference>
<accession>A0A915I9D9</accession>
<dbReference type="Gene3D" id="3.10.450.10">
    <property type="match status" value="1"/>
</dbReference>
<keyword evidence="1" id="KW-1185">Reference proteome</keyword>
<evidence type="ECO:0000313" key="2">
    <source>
        <dbReference type="WBParaSite" id="nRc.2.0.1.t10383-RA"/>
    </source>
</evidence>
<dbReference type="AlphaFoldDB" id="A0A915I9D9"/>
<proteinExistence type="predicted"/>
<sequence>MFFTAHKALKIQNNSPGPIPQLSREVSNAPGGWRLVAQKEYSVLASDLNQKIKELEAVDAASGSPRHKLIKIREAISQVVAGINKKVVFTVGELNNSTPIGEINQDGQYVLCYFALFYPLRSNVAQVQQHVCVAITKQEAYQ</sequence>
<dbReference type="Proteomes" id="UP000887565">
    <property type="component" value="Unplaced"/>
</dbReference>